<keyword evidence="21" id="KW-1185">Reference proteome</keyword>
<dbReference type="STRING" id="867900.Celly_2644"/>
<keyword evidence="10" id="KW-0418">Kinase</keyword>
<accession>F0R9W6</accession>
<proteinExistence type="inferred from homology"/>
<comment type="subcellular location">
    <subcellularLocation>
        <location evidence="1">Cell inner membrane</location>
        <topology evidence="1">Multi-pass membrane protein</topology>
    </subcellularLocation>
</comment>
<feature type="transmembrane region" description="Helical" evidence="16">
    <location>
        <begin position="20"/>
        <end position="36"/>
    </location>
</feature>
<evidence type="ECO:0000256" key="8">
    <source>
        <dbReference type="ARBA" id="ARBA00022692"/>
    </source>
</evidence>
<dbReference type="NCBIfam" id="TIGR01007">
    <property type="entry name" value="eps_fam"/>
    <property type="match status" value="1"/>
</dbReference>
<evidence type="ECO:0000256" key="14">
    <source>
        <dbReference type="ARBA" id="ARBA00023137"/>
    </source>
</evidence>
<evidence type="ECO:0000256" key="15">
    <source>
        <dbReference type="ARBA" id="ARBA00051245"/>
    </source>
</evidence>
<dbReference type="RefSeq" id="WP_013622204.1">
    <property type="nucleotide sequence ID" value="NC_015167.1"/>
</dbReference>
<dbReference type="Gene3D" id="3.40.50.300">
    <property type="entry name" value="P-loop containing nucleotide triphosphate hydrolases"/>
    <property type="match status" value="1"/>
</dbReference>
<dbReference type="EMBL" id="CP002534">
    <property type="protein sequence ID" value="ADY30461.1"/>
    <property type="molecule type" value="Genomic_DNA"/>
</dbReference>
<reference evidence="20 21" key="1">
    <citation type="journal article" date="2011" name="Stand. Genomic Sci.">
        <title>Complete genome sequence of Cellulophaga lytica type strain (LIM- 21).</title>
        <authorList>
            <person name="Pati A."/>
            <person name="Abt B."/>
            <person name="Teshima H."/>
            <person name="Nolan M."/>
            <person name="Lapidus A."/>
            <person name="Lucas S."/>
            <person name="Hammon N."/>
            <person name="Deshpande S."/>
            <person name="Cheng J.F."/>
            <person name="Tapia R."/>
            <person name="Han C."/>
            <person name="Goodwin L."/>
            <person name="Pitluck S."/>
            <person name="Liolios K."/>
            <person name="Pagani I."/>
            <person name="Mavromatis K."/>
            <person name="Ovchinikova G."/>
            <person name="Chen A."/>
            <person name="Palaniappan K."/>
            <person name="Land M."/>
            <person name="Hauser L."/>
            <person name="Jeffries C.D."/>
            <person name="Detter J.C."/>
            <person name="Brambilla E.M."/>
            <person name="Kannan K.P."/>
            <person name="Rohde M."/>
            <person name="Spring S."/>
            <person name="Goker M."/>
            <person name="Woyke T."/>
            <person name="Bristow J."/>
            <person name="Eisen J.A."/>
            <person name="Markowitz V."/>
            <person name="Hugenholtz P."/>
            <person name="Kyrpides N.C."/>
            <person name="Klenk H.P."/>
            <person name="Ivanova N."/>
        </authorList>
    </citation>
    <scope>NUCLEOTIDE SEQUENCE [LARGE SCALE GENOMIC DNA]</scope>
    <source>
        <strain evidence="21">ATCC 23178 / DSM 7489 / JCM 8516 / NBRC 14961 / NCIMB 1423 / VKM B-1433 / Cy l20</strain>
    </source>
</reference>
<dbReference type="PANTHER" id="PTHR32309:SF13">
    <property type="entry name" value="FERRIC ENTEROBACTIN TRANSPORT PROTEIN FEPE"/>
    <property type="match status" value="1"/>
</dbReference>
<dbReference type="Proteomes" id="UP000007487">
    <property type="component" value="Chromosome"/>
</dbReference>
<dbReference type="InterPro" id="IPR050445">
    <property type="entry name" value="Bact_polysacc_biosynth/exp"/>
</dbReference>
<feature type="domain" description="AAA" evidence="18">
    <location>
        <begin position="575"/>
        <end position="711"/>
    </location>
</feature>
<dbReference type="Pfam" id="PF13807">
    <property type="entry name" value="GNVR"/>
    <property type="match status" value="1"/>
</dbReference>
<evidence type="ECO:0000256" key="3">
    <source>
        <dbReference type="ARBA" id="ARBA00008883"/>
    </source>
</evidence>
<keyword evidence="5" id="KW-1003">Cell membrane</keyword>
<evidence type="ECO:0000313" key="21">
    <source>
        <dbReference type="Proteomes" id="UP000007487"/>
    </source>
</evidence>
<dbReference type="Pfam" id="PF02706">
    <property type="entry name" value="Wzz"/>
    <property type="match status" value="1"/>
</dbReference>
<comment type="similarity">
    <text evidence="3">Belongs to the etk/wzc family.</text>
</comment>
<dbReference type="GO" id="GO:0005524">
    <property type="term" value="F:ATP binding"/>
    <property type="evidence" value="ECO:0007669"/>
    <property type="project" value="UniProtKB-KW"/>
</dbReference>
<dbReference type="InterPro" id="IPR025669">
    <property type="entry name" value="AAA_dom"/>
</dbReference>
<dbReference type="PANTHER" id="PTHR32309">
    <property type="entry name" value="TYROSINE-PROTEIN KINASE"/>
    <property type="match status" value="1"/>
</dbReference>
<evidence type="ECO:0000259" key="17">
    <source>
        <dbReference type="Pfam" id="PF02706"/>
    </source>
</evidence>
<comment type="catalytic activity">
    <reaction evidence="15">
        <text>L-tyrosyl-[protein] + ATP = O-phospho-L-tyrosyl-[protein] + ADP + H(+)</text>
        <dbReference type="Rhea" id="RHEA:10596"/>
        <dbReference type="Rhea" id="RHEA-COMP:10136"/>
        <dbReference type="Rhea" id="RHEA-COMP:20101"/>
        <dbReference type="ChEBI" id="CHEBI:15378"/>
        <dbReference type="ChEBI" id="CHEBI:30616"/>
        <dbReference type="ChEBI" id="CHEBI:46858"/>
        <dbReference type="ChEBI" id="CHEBI:61978"/>
        <dbReference type="ChEBI" id="CHEBI:456216"/>
        <dbReference type="EC" id="2.7.10.2"/>
    </reaction>
</comment>
<evidence type="ECO:0000256" key="5">
    <source>
        <dbReference type="ARBA" id="ARBA00022475"/>
    </source>
</evidence>
<dbReference type="InterPro" id="IPR027417">
    <property type="entry name" value="P-loop_NTPase"/>
</dbReference>
<evidence type="ECO:0000256" key="1">
    <source>
        <dbReference type="ARBA" id="ARBA00004429"/>
    </source>
</evidence>
<evidence type="ECO:0000256" key="16">
    <source>
        <dbReference type="SAM" id="Phobius"/>
    </source>
</evidence>
<keyword evidence="9" id="KW-0547">Nucleotide-binding</keyword>
<dbReference type="EC" id="2.7.10.2" evidence="4"/>
<feature type="transmembrane region" description="Helical" evidence="16">
    <location>
        <begin position="485"/>
        <end position="504"/>
    </location>
</feature>
<evidence type="ECO:0000256" key="13">
    <source>
        <dbReference type="ARBA" id="ARBA00023136"/>
    </source>
</evidence>
<dbReference type="InterPro" id="IPR005702">
    <property type="entry name" value="Wzc-like_C"/>
</dbReference>
<dbReference type="HOGENOM" id="CLU_009912_6_0_10"/>
<dbReference type="InterPro" id="IPR032807">
    <property type="entry name" value="GNVR"/>
</dbReference>
<sequence>MNTDNKMDLKLIINSYLKHWKWFAVAIIIATVLAFFKIRYSIPEYNATAKIKIVEDNTKSSELSAFQDLDILSGGKNNVEDEIESIVSRSNFMQVVKRLGLNIKIETIGNVIDTEVYQSPYPFSLEFKSLDSVLYKQKGSFLIKIVSDTKIGFTESEDEPSKTIELDTTIHTEIGDIVISPKKDIINNYIGTKYRVTVLPIEDVAGIYKKKVNINQIGKKSSILNLSINSTNPEKGRDILNTLIMTYNDNAIANQKYLADKTSEFINNRISKIYSSLTEIDSTAENFMEGRGITDIASQSNLNMNISAQSEQELQATTVQLNIAESMVNSISNESGYGLIVSNLDNNAVQGTVGSYNQLAMQRKRLLESTGESHPDVIQLTQQMNSMKSNIVSNLKSVVSNYSVRANNLSKQLAKSNSRLYSTAGNSRALNEISRDQDNMAALYQYLIRKREEAQIKAASTSPKCEIIDAAYNPTKFPVSPKKPVILLAFLIIGMLVPFSVIYAKDLLDNKIHNKLDLEKLVGSTPVLAEIPSMGKNASLVKKNDRSVLAESFRILRTNIDYLIQSKTNGKKNNVIYVTSSVSGEGKTFLASNLALIFANTGKKVLLVGADIRNPKLYTFFDASEEKGNKRTKNTGLTEYLTSDIKIKDIVKSTVYGETELDIIYSGKIPPNPAELLMSSKMESLLKEVSETYDYVIVDTAPMVVVTDTLLISKYADQLLYVTRAGSTENKVIQHPIHLKEEGKISNLSFIVNDVPEADLGYGGKYGYGYGVNKKRWWHLFKK</sequence>
<keyword evidence="8 16" id="KW-0812">Transmembrane</keyword>
<dbReference type="CDD" id="cd05387">
    <property type="entry name" value="BY-kinase"/>
    <property type="match status" value="1"/>
</dbReference>
<dbReference type="KEGG" id="cly:Celly_2644"/>
<dbReference type="Pfam" id="PF13614">
    <property type="entry name" value="AAA_31"/>
    <property type="match status" value="1"/>
</dbReference>
<evidence type="ECO:0000256" key="4">
    <source>
        <dbReference type="ARBA" id="ARBA00011903"/>
    </source>
</evidence>
<dbReference type="eggNOG" id="COG3206">
    <property type="taxonomic scope" value="Bacteria"/>
</dbReference>
<evidence type="ECO:0000256" key="7">
    <source>
        <dbReference type="ARBA" id="ARBA00022679"/>
    </source>
</evidence>
<keyword evidence="7 20" id="KW-0808">Transferase</keyword>
<dbReference type="GO" id="GO:0005886">
    <property type="term" value="C:plasma membrane"/>
    <property type="evidence" value="ECO:0007669"/>
    <property type="project" value="UniProtKB-SubCell"/>
</dbReference>
<protein>
    <recommendedName>
        <fullName evidence="4">non-specific protein-tyrosine kinase</fullName>
        <ecNumber evidence="4">2.7.10.2</ecNumber>
    </recommendedName>
</protein>
<gene>
    <name evidence="20" type="ordered locus">Celly_2644</name>
</gene>
<dbReference type="AlphaFoldDB" id="F0R9W6"/>
<evidence type="ECO:0000259" key="19">
    <source>
        <dbReference type="Pfam" id="PF13807"/>
    </source>
</evidence>
<keyword evidence="14" id="KW-0829">Tyrosine-protein kinase</keyword>
<evidence type="ECO:0000256" key="6">
    <source>
        <dbReference type="ARBA" id="ARBA00022519"/>
    </source>
</evidence>
<dbReference type="SUPFAM" id="SSF52540">
    <property type="entry name" value="P-loop containing nucleoside triphosphate hydrolases"/>
    <property type="match status" value="1"/>
</dbReference>
<keyword evidence="13 16" id="KW-0472">Membrane</keyword>
<feature type="domain" description="Polysaccharide chain length determinant N-terminal" evidence="17">
    <location>
        <begin position="5"/>
        <end position="98"/>
    </location>
</feature>
<feature type="domain" description="Tyrosine-protein kinase G-rich" evidence="19">
    <location>
        <begin position="432"/>
        <end position="505"/>
    </location>
</feature>
<dbReference type="InterPro" id="IPR003856">
    <property type="entry name" value="LPS_length_determ_N"/>
</dbReference>
<keyword evidence="6" id="KW-0997">Cell inner membrane</keyword>
<evidence type="ECO:0000313" key="20">
    <source>
        <dbReference type="EMBL" id="ADY30461.1"/>
    </source>
</evidence>
<evidence type="ECO:0000256" key="12">
    <source>
        <dbReference type="ARBA" id="ARBA00022989"/>
    </source>
</evidence>
<evidence type="ECO:0000256" key="9">
    <source>
        <dbReference type="ARBA" id="ARBA00022741"/>
    </source>
</evidence>
<dbReference type="eggNOG" id="COG0489">
    <property type="taxonomic scope" value="Bacteria"/>
</dbReference>
<keyword evidence="12 16" id="KW-1133">Transmembrane helix</keyword>
<evidence type="ECO:0000256" key="10">
    <source>
        <dbReference type="ARBA" id="ARBA00022777"/>
    </source>
</evidence>
<evidence type="ECO:0000259" key="18">
    <source>
        <dbReference type="Pfam" id="PF13614"/>
    </source>
</evidence>
<dbReference type="GO" id="GO:0004715">
    <property type="term" value="F:non-membrane spanning protein tyrosine kinase activity"/>
    <property type="evidence" value="ECO:0007669"/>
    <property type="project" value="UniProtKB-EC"/>
</dbReference>
<evidence type="ECO:0000256" key="2">
    <source>
        <dbReference type="ARBA" id="ARBA00007316"/>
    </source>
</evidence>
<keyword evidence="11" id="KW-0067">ATP-binding</keyword>
<comment type="similarity">
    <text evidence="2">Belongs to the CpsD/CapB family.</text>
</comment>
<organism evidence="20 21">
    <name type="scientific">Cellulophaga lytica (strain ATCC 23178 / DSM 7489 / JCM 8516 / NBRC 14961 / NCIMB 1423 / VKM B-1433 / Cy l20)</name>
    <dbReference type="NCBI Taxonomy" id="867900"/>
    <lineage>
        <taxon>Bacteria</taxon>
        <taxon>Pseudomonadati</taxon>
        <taxon>Bacteroidota</taxon>
        <taxon>Flavobacteriia</taxon>
        <taxon>Flavobacteriales</taxon>
        <taxon>Flavobacteriaceae</taxon>
        <taxon>Cellulophaga</taxon>
    </lineage>
</organism>
<evidence type="ECO:0000256" key="11">
    <source>
        <dbReference type="ARBA" id="ARBA00022840"/>
    </source>
</evidence>
<name>F0R9W6_CELLC</name>